<sequence>MSHPWPLATEEKPVEKKPTEEKKSIVAKKAPVEKKPKAGKKLPKESGAAAGDKKKKRSKKSIETYKMVGRGPIEVGFRRDPVRERIRVYEI</sequence>
<dbReference type="Proteomes" id="UP001060215">
    <property type="component" value="Chromosome 7"/>
</dbReference>
<reference evidence="1 2" key="1">
    <citation type="journal article" date="2022" name="Plant J.">
        <title>Chromosome-level genome of Camellia lanceoleosa provides a valuable resource for understanding genome evolution and self-incompatibility.</title>
        <authorList>
            <person name="Gong W."/>
            <person name="Xiao S."/>
            <person name="Wang L."/>
            <person name="Liao Z."/>
            <person name="Chang Y."/>
            <person name="Mo W."/>
            <person name="Hu G."/>
            <person name="Li W."/>
            <person name="Zhao G."/>
            <person name="Zhu H."/>
            <person name="Hu X."/>
            <person name="Ji K."/>
            <person name="Xiang X."/>
            <person name="Song Q."/>
            <person name="Yuan D."/>
            <person name="Jin S."/>
            <person name="Zhang L."/>
        </authorList>
    </citation>
    <scope>NUCLEOTIDE SEQUENCE [LARGE SCALE GENOMIC DNA]</scope>
    <source>
        <strain evidence="1">SQ_2022a</strain>
    </source>
</reference>
<name>A0ACC0GYI4_9ERIC</name>
<evidence type="ECO:0000313" key="2">
    <source>
        <dbReference type="Proteomes" id="UP001060215"/>
    </source>
</evidence>
<evidence type="ECO:0000313" key="1">
    <source>
        <dbReference type="EMBL" id="KAI8005693.1"/>
    </source>
</evidence>
<comment type="caution">
    <text evidence="1">The sequence shown here is derived from an EMBL/GenBank/DDBJ whole genome shotgun (WGS) entry which is preliminary data.</text>
</comment>
<keyword evidence="2" id="KW-1185">Reference proteome</keyword>
<protein>
    <submittedName>
        <fullName evidence="1">Uncharacterized protein</fullName>
    </submittedName>
</protein>
<accession>A0ACC0GYI4</accession>
<organism evidence="1 2">
    <name type="scientific">Camellia lanceoleosa</name>
    <dbReference type="NCBI Taxonomy" id="1840588"/>
    <lineage>
        <taxon>Eukaryota</taxon>
        <taxon>Viridiplantae</taxon>
        <taxon>Streptophyta</taxon>
        <taxon>Embryophyta</taxon>
        <taxon>Tracheophyta</taxon>
        <taxon>Spermatophyta</taxon>
        <taxon>Magnoliopsida</taxon>
        <taxon>eudicotyledons</taxon>
        <taxon>Gunneridae</taxon>
        <taxon>Pentapetalae</taxon>
        <taxon>asterids</taxon>
        <taxon>Ericales</taxon>
        <taxon>Theaceae</taxon>
        <taxon>Camellia</taxon>
    </lineage>
</organism>
<dbReference type="EMBL" id="CM045764">
    <property type="protein sequence ID" value="KAI8005693.1"/>
    <property type="molecule type" value="Genomic_DNA"/>
</dbReference>
<proteinExistence type="predicted"/>
<gene>
    <name evidence="1" type="ORF">LOK49_LG07G00335</name>
</gene>